<dbReference type="Pfam" id="PF26593">
    <property type="entry name" value="TraC-like"/>
    <property type="match status" value="1"/>
</dbReference>
<proteinExistence type="predicted"/>
<feature type="domain" description="PrgI-like" evidence="3">
    <location>
        <begin position="20"/>
        <end position="96"/>
    </location>
</feature>
<evidence type="ECO:0000256" key="1">
    <source>
        <dbReference type="SAM" id="MobiDB-lite"/>
    </source>
</evidence>
<sequence length="367" mass="41072">MSNDTPAERRLMKTLGEEARIPILNIDEGDLYPIIGFPIAGVFIAGLVGIDSLLWPLGLGGLVSGLLTVYATPSHRTTTEWLSDLSRHYFARPSTTNAYSSDVSAAGNDSASHVGDYSPFTPDERTQDLTHVEHAWPGAGALERTDGTMVGMVELIPSNMDFAMSGDWAQRQAIAETFANNELDFPLSLHATTKPFPVDRLVERIDERLTDEDVQQNPAFERLLAEYREARPKEMAGTQEIRYYLGVEVSPFEVYHDSTDEQTPLERLTKIPFLGLVITPFVTRRERLTEGEVRARLFDAVEARCRTLETEFIGKQHGWAARRLPTTEQFLLSVEFWNGSGHEYGAPNESVRSGPVLRQSTREERDA</sequence>
<keyword evidence="2" id="KW-0472">Membrane</keyword>
<organism evidence="5">
    <name type="scientific">Haloferax sp. CBA1149</name>
    <dbReference type="NCBI Taxonomy" id="2650753"/>
    <lineage>
        <taxon>Archaea</taxon>
        <taxon>Methanobacteriati</taxon>
        <taxon>Methanobacteriota</taxon>
        <taxon>Stenosarchaea group</taxon>
        <taxon>Halobacteria</taxon>
        <taxon>Halobacteriales</taxon>
        <taxon>Haloferacaceae</taxon>
        <taxon>Haloferax</taxon>
    </lineage>
</organism>
<accession>A0A643JU86</accession>
<evidence type="ECO:0000313" key="5">
    <source>
        <dbReference type="EMBL" id="KAB1186614.1"/>
    </source>
</evidence>
<reference evidence="5" key="1">
    <citation type="submission" date="2019-09" db="EMBL/GenBank/DDBJ databases">
        <title>Genomic analysis of Haloferax sp. CBA1149.</title>
        <authorList>
            <person name="Roh S.W."/>
        </authorList>
    </citation>
    <scope>NUCLEOTIDE SEQUENCE</scope>
    <source>
        <strain evidence="5">CBA1149</strain>
    </source>
</reference>
<feature type="transmembrane region" description="Helical" evidence="2">
    <location>
        <begin position="31"/>
        <end position="48"/>
    </location>
</feature>
<dbReference type="Pfam" id="PF26592">
    <property type="entry name" value="PrgI_like"/>
    <property type="match status" value="1"/>
</dbReference>
<dbReference type="InterPro" id="IPR058596">
    <property type="entry name" value="TraC-like_dom"/>
</dbReference>
<keyword evidence="2" id="KW-0812">Transmembrane</keyword>
<keyword evidence="2" id="KW-1133">Transmembrane helix</keyword>
<comment type="caution">
    <text evidence="5">The sequence shown here is derived from an EMBL/GenBank/DDBJ whole genome shotgun (WGS) entry which is preliminary data.</text>
</comment>
<protein>
    <submittedName>
        <fullName evidence="5">Uncharacterized protein</fullName>
    </submittedName>
</protein>
<dbReference type="RefSeq" id="WP_151134472.1">
    <property type="nucleotide sequence ID" value="NZ_VZUS01000001.1"/>
</dbReference>
<dbReference type="InterPro" id="IPR058597">
    <property type="entry name" value="PrgI-like_dom"/>
</dbReference>
<name>A0A643JU86_9EURY</name>
<feature type="region of interest" description="Disordered" evidence="1">
    <location>
        <begin position="344"/>
        <end position="367"/>
    </location>
</feature>
<dbReference type="AlphaFoldDB" id="A0A643JU86"/>
<evidence type="ECO:0000259" key="3">
    <source>
        <dbReference type="Pfam" id="PF26592"/>
    </source>
</evidence>
<dbReference type="EMBL" id="VZUS01000001">
    <property type="protein sequence ID" value="KAB1186614.1"/>
    <property type="molecule type" value="Genomic_DNA"/>
</dbReference>
<feature type="domain" description="TraC-like" evidence="4">
    <location>
        <begin position="133"/>
        <end position="339"/>
    </location>
</feature>
<evidence type="ECO:0000259" key="4">
    <source>
        <dbReference type="Pfam" id="PF26593"/>
    </source>
</evidence>
<gene>
    <name evidence="5" type="ORF">Hfx1149_00620</name>
</gene>
<evidence type="ECO:0000256" key="2">
    <source>
        <dbReference type="SAM" id="Phobius"/>
    </source>
</evidence>